<organism evidence="2 3">
    <name type="scientific">Thiocapsa rosea</name>
    <dbReference type="NCBI Taxonomy" id="69360"/>
    <lineage>
        <taxon>Bacteria</taxon>
        <taxon>Pseudomonadati</taxon>
        <taxon>Pseudomonadota</taxon>
        <taxon>Gammaproteobacteria</taxon>
        <taxon>Chromatiales</taxon>
        <taxon>Chromatiaceae</taxon>
        <taxon>Thiocapsa</taxon>
    </lineage>
</organism>
<reference evidence="2 3" key="1">
    <citation type="submission" date="2018-10" db="EMBL/GenBank/DDBJ databases">
        <title>Genomic Encyclopedia of Archaeal and Bacterial Type Strains, Phase II (KMG-II): from individual species to whole genera.</title>
        <authorList>
            <person name="Goeker M."/>
        </authorList>
    </citation>
    <scope>NUCLEOTIDE SEQUENCE [LARGE SCALE GENOMIC DNA]</scope>
    <source>
        <strain evidence="2 3">DSM 235</strain>
    </source>
</reference>
<dbReference type="Proteomes" id="UP000274556">
    <property type="component" value="Unassembled WGS sequence"/>
</dbReference>
<feature type="region of interest" description="Disordered" evidence="1">
    <location>
        <begin position="1"/>
        <end position="30"/>
    </location>
</feature>
<dbReference type="EMBL" id="RBXL01000001">
    <property type="protein sequence ID" value="RKT43322.1"/>
    <property type="molecule type" value="Genomic_DNA"/>
</dbReference>
<sequence length="68" mass="7536">MRTVMTNDDKPQNGRAEKCSRCRQRGPQRDLRLGRSARISIKPRPARYAMFRMGSAKAGMAAVGADAL</sequence>
<gene>
    <name evidence="2" type="ORF">BDD21_0647</name>
</gene>
<feature type="compositionally biased region" description="Basic and acidic residues" evidence="1">
    <location>
        <begin position="7"/>
        <end position="20"/>
    </location>
</feature>
<keyword evidence="3" id="KW-1185">Reference proteome</keyword>
<protein>
    <submittedName>
        <fullName evidence="2">Uncharacterized protein</fullName>
    </submittedName>
</protein>
<accession>A0A495V1J2</accession>
<evidence type="ECO:0000313" key="2">
    <source>
        <dbReference type="EMBL" id="RKT43322.1"/>
    </source>
</evidence>
<comment type="caution">
    <text evidence="2">The sequence shown here is derived from an EMBL/GenBank/DDBJ whole genome shotgun (WGS) entry which is preliminary data.</text>
</comment>
<proteinExistence type="predicted"/>
<dbReference type="AlphaFoldDB" id="A0A495V1J2"/>
<evidence type="ECO:0000313" key="3">
    <source>
        <dbReference type="Proteomes" id="UP000274556"/>
    </source>
</evidence>
<evidence type="ECO:0000256" key="1">
    <source>
        <dbReference type="SAM" id="MobiDB-lite"/>
    </source>
</evidence>
<name>A0A495V1J2_9GAMM</name>